<keyword evidence="2" id="KW-1185">Reference proteome</keyword>
<dbReference type="EMBL" id="BGPR01002225">
    <property type="protein sequence ID" value="GBM70014.1"/>
    <property type="molecule type" value="Genomic_DNA"/>
</dbReference>
<dbReference type="Proteomes" id="UP000499080">
    <property type="component" value="Unassembled WGS sequence"/>
</dbReference>
<evidence type="ECO:0000313" key="1">
    <source>
        <dbReference type="EMBL" id="GBM70014.1"/>
    </source>
</evidence>
<name>A0A4Y2HWW9_ARAVE</name>
<sequence length="106" mass="11939">MESCITLEAFGRITLFKTVGGEELLVLLSLLLAPNITDMESCISLEAFGRITLFKTVGGEELLVLLSLLLPPNITDRENCFALEAFGRITRNRLLYRKRYEVSSNR</sequence>
<protein>
    <submittedName>
        <fullName evidence="1">Uncharacterized protein</fullName>
    </submittedName>
</protein>
<evidence type="ECO:0000313" key="2">
    <source>
        <dbReference type="Proteomes" id="UP000499080"/>
    </source>
</evidence>
<gene>
    <name evidence="1" type="ORF">AVEN_248832_1</name>
</gene>
<dbReference type="AlphaFoldDB" id="A0A4Y2HWW9"/>
<accession>A0A4Y2HWW9</accession>
<organism evidence="1 2">
    <name type="scientific">Araneus ventricosus</name>
    <name type="common">Orbweaver spider</name>
    <name type="synonym">Epeira ventricosa</name>
    <dbReference type="NCBI Taxonomy" id="182803"/>
    <lineage>
        <taxon>Eukaryota</taxon>
        <taxon>Metazoa</taxon>
        <taxon>Ecdysozoa</taxon>
        <taxon>Arthropoda</taxon>
        <taxon>Chelicerata</taxon>
        <taxon>Arachnida</taxon>
        <taxon>Araneae</taxon>
        <taxon>Araneomorphae</taxon>
        <taxon>Entelegynae</taxon>
        <taxon>Araneoidea</taxon>
        <taxon>Araneidae</taxon>
        <taxon>Araneus</taxon>
    </lineage>
</organism>
<comment type="caution">
    <text evidence="1">The sequence shown here is derived from an EMBL/GenBank/DDBJ whole genome shotgun (WGS) entry which is preliminary data.</text>
</comment>
<proteinExistence type="predicted"/>
<reference evidence="1 2" key="1">
    <citation type="journal article" date="2019" name="Sci. Rep.">
        <title>Orb-weaving spider Araneus ventricosus genome elucidates the spidroin gene catalogue.</title>
        <authorList>
            <person name="Kono N."/>
            <person name="Nakamura H."/>
            <person name="Ohtoshi R."/>
            <person name="Moran D.A.P."/>
            <person name="Shinohara A."/>
            <person name="Yoshida Y."/>
            <person name="Fujiwara M."/>
            <person name="Mori M."/>
            <person name="Tomita M."/>
            <person name="Arakawa K."/>
        </authorList>
    </citation>
    <scope>NUCLEOTIDE SEQUENCE [LARGE SCALE GENOMIC DNA]</scope>
</reference>